<proteinExistence type="predicted"/>
<keyword evidence="3" id="KW-1185">Reference proteome</keyword>
<dbReference type="AlphaFoldDB" id="A0A6G1J392"/>
<reference evidence="2" key="1">
    <citation type="journal article" date="2020" name="Stud. Mycol.">
        <title>101 Dothideomycetes genomes: a test case for predicting lifestyles and emergence of pathogens.</title>
        <authorList>
            <person name="Haridas S."/>
            <person name="Albert R."/>
            <person name="Binder M."/>
            <person name="Bloem J."/>
            <person name="Labutti K."/>
            <person name="Salamov A."/>
            <person name="Andreopoulos B."/>
            <person name="Baker S."/>
            <person name="Barry K."/>
            <person name="Bills G."/>
            <person name="Bluhm B."/>
            <person name="Cannon C."/>
            <person name="Castanera R."/>
            <person name="Culley D."/>
            <person name="Daum C."/>
            <person name="Ezra D."/>
            <person name="Gonzalez J."/>
            <person name="Henrissat B."/>
            <person name="Kuo A."/>
            <person name="Liang C."/>
            <person name="Lipzen A."/>
            <person name="Lutzoni F."/>
            <person name="Magnuson J."/>
            <person name="Mondo S."/>
            <person name="Nolan M."/>
            <person name="Ohm R."/>
            <person name="Pangilinan J."/>
            <person name="Park H.-J."/>
            <person name="Ramirez L."/>
            <person name="Alfaro M."/>
            <person name="Sun H."/>
            <person name="Tritt A."/>
            <person name="Yoshinaga Y."/>
            <person name="Zwiers L.-H."/>
            <person name="Turgeon B."/>
            <person name="Goodwin S."/>
            <person name="Spatafora J."/>
            <person name="Crous P."/>
            <person name="Grigoriev I."/>
        </authorList>
    </citation>
    <scope>NUCLEOTIDE SEQUENCE</scope>
    <source>
        <strain evidence="2">CBS 122367</strain>
    </source>
</reference>
<dbReference type="EMBL" id="MU005580">
    <property type="protein sequence ID" value="KAF2684986.1"/>
    <property type="molecule type" value="Genomic_DNA"/>
</dbReference>
<organism evidence="2 3">
    <name type="scientific">Lentithecium fluviatile CBS 122367</name>
    <dbReference type="NCBI Taxonomy" id="1168545"/>
    <lineage>
        <taxon>Eukaryota</taxon>
        <taxon>Fungi</taxon>
        <taxon>Dikarya</taxon>
        <taxon>Ascomycota</taxon>
        <taxon>Pezizomycotina</taxon>
        <taxon>Dothideomycetes</taxon>
        <taxon>Pleosporomycetidae</taxon>
        <taxon>Pleosporales</taxon>
        <taxon>Massarineae</taxon>
        <taxon>Lentitheciaceae</taxon>
        <taxon>Lentithecium</taxon>
    </lineage>
</organism>
<dbReference type="Proteomes" id="UP000799291">
    <property type="component" value="Unassembled WGS sequence"/>
</dbReference>
<feature type="compositionally biased region" description="Acidic residues" evidence="1">
    <location>
        <begin position="80"/>
        <end position="94"/>
    </location>
</feature>
<feature type="region of interest" description="Disordered" evidence="1">
    <location>
        <begin position="41"/>
        <end position="96"/>
    </location>
</feature>
<feature type="region of interest" description="Disordered" evidence="1">
    <location>
        <begin position="1"/>
        <end position="21"/>
    </location>
</feature>
<evidence type="ECO:0000313" key="2">
    <source>
        <dbReference type="EMBL" id="KAF2684986.1"/>
    </source>
</evidence>
<name>A0A6G1J392_9PLEO</name>
<feature type="compositionally biased region" description="Polar residues" evidence="1">
    <location>
        <begin position="1"/>
        <end position="11"/>
    </location>
</feature>
<feature type="compositionally biased region" description="Acidic residues" evidence="1">
    <location>
        <begin position="55"/>
        <end position="72"/>
    </location>
</feature>
<accession>A0A6G1J392</accession>
<protein>
    <submittedName>
        <fullName evidence="2">Uncharacterized protein</fullName>
    </submittedName>
</protein>
<sequence>MTSPTHSTFSANAEDRTLDRPACSGVLGMVEEWEVEVADELEMPYDFSGSRNDDAEGEVEDLDSESESDSESGSECSFSDGDESGEDGTVEESQVDTTFTRAFEDLAVAKRLACIDDDEALLMDICIHLLASLLSVCSNVETMIMPPGLVKCFRGWLREREDEC</sequence>
<evidence type="ECO:0000313" key="3">
    <source>
        <dbReference type="Proteomes" id="UP000799291"/>
    </source>
</evidence>
<evidence type="ECO:0000256" key="1">
    <source>
        <dbReference type="SAM" id="MobiDB-lite"/>
    </source>
</evidence>
<gene>
    <name evidence="2" type="ORF">K458DRAFT_451071</name>
</gene>